<feature type="binding site" evidence="13">
    <location>
        <position position="309"/>
    </location>
    <ligand>
        <name>substrate</name>
    </ligand>
</feature>
<dbReference type="Proteomes" id="UP000544551">
    <property type="component" value="Unassembled WGS sequence"/>
</dbReference>
<evidence type="ECO:0000256" key="14">
    <source>
        <dbReference type="PIRSR" id="PIRSR001400-3"/>
    </source>
</evidence>
<feature type="binding site" evidence="11">
    <location>
        <position position="162"/>
    </location>
    <ligand>
        <name>(2R)-2-phosphoglycerate</name>
        <dbReference type="ChEBI" id="CHEBI:58289"/>
    </ligand>
</feature>
<dbReference type="InterPro" id="IPR020810">
    <property type="entry name" value="Enolase_C"/>
</dbReference>
<comment type="cofactor">
    <cofactor evidence="11">
        <name>Mg(2+)</name>
        <dbReference type="ChEBI" id="CHEBI:18420"/>
    </cofactor>
    <text evidence="11">Binds a second Mg(2+) ion via substrate during catalysis.</text>
</comment>
<dbReference type="GO" id="GO:0004634">
    <property type="term" value="F:phosphopyruvate hydratase activity"/>
    <property type="evidence" value="ECO:0007669"/>
    <property type="project" value="UniProtKB-UniRule"/>
</dbReference>
<evidence type="ECO:0000256" key="7">
    <source>
        <dbReference type="ARBA" id="ARBA00022723"/>
    </source>
</evidence>
<evidence type="ECO:0000256" key="6">
    <source>
        <dbReference type="ARBA" id="ARBA00022525"/>
    </source>
</evidence>
<feature type="binding site" evidence="11 14">
    <location>
        <position position="282"/>
    </location>
    <ligand>
        <name>Mg(2+)</name>
        <dbReference type="ChEBI" id="CHEBI:18420"/>
    </ligand>
</feature>
<evidence type="ECO:0000256" key="11">
    <source>
        <dbReference type="HAMAP-Rule" id="MF_00318"/>
    </source>
</evidence>
<reference evidence="18" key="2">
    <citation type="submission" date="2016-02" db="EMBL/GenBank/DDBJ databases">
        <authorList>
            <person name="Wen L."/>
            <person name="He K."/>
            <person name="Yang H."/>
        </authorList>
    </citation>
    <scope>NUCLEOTIDE SEQUENCE [LARGE SCALE GENOMIC DNA]</scope>
    <source>
        <strain evidence="18">GA-15</strain>
    </source>
</reference>
<dbReference type="Pfam" id="PF03952">
    <property type="entry name" value="Enolase_N"/>
    <property type="match status" value="1"/>
</dbReference>
<comment type="subcellular location">
    <subcellularLocation>
        <location evidence="11">Cytoplasm</location>
    </subcellularLocation>
    <subcellularLocation>
        <location evidence="11">Secreted</location>
    </subcellularLocation>
    <subcellularLocation>
        <location evidence="11">Cell surface</location>
    </subcellularLocation>
    <text evidence="11">Fractions of enolase are present in both the cytoplasm and on the cell surface.</text>
</comment>
<evidence type="ECO:0000259" key="15">
    <source>
        <dbReference type="SMART" id="SM01192"/>
    </source>
</evidence>
<feature type="binding site" evidence="13">
    <location>
        <position position="163"/>
    </location>
    <ligand>
        <name>substrate</name>
    </ligand>
</feature>
<dbReference type="UniPathway" id="UPA00109">
    <property type="reaction ID" value="UER00187"/>
</dbReference>
<dbReference type="FunFam" id="3.20.20.120:FF:000001">
    <property type="entry name" value="Enolase"/>
    <property type="match status" value="1"/>
</dbReference>
<proteinExistence type="inferred from homology"/>
<dbReference type="AlphaFoldDB" id="A0A0X8VHR8"/>
<dbReference type="HAMAP" id="MF_00318">
    <property type="entry name" value="Enolase"/>
    <property type="match status" value="1"/>
</dbReference>
<dbReference type="InterPro" id="IPR036849">
    <property type="entry name" value="Enolase-like_C_sf"/>
</dbReference>
<organism evidence="18 19">
    <name type="scientific">Corynebacterium stationis</name>
    <dbReference type="NCBI Taxonomy" id="1705"/>
    <lineage>
        <taxon>Bacteria</taxon>
        <taxon>Bacillati</taxon>
        <taxon>Actinomycetota</taxon>
        <taxon>Actinomycetes</taxon>
        <taxon>Mycobacteriales</taxon>
        <taxon>Corynebacteriaceae</taxon>
        <taxon>Corynebacterium</taxon>
    </lineage>
</organism>
<dbReference type="SUPFAM" id="SSF51604">
    <property type="entry name" value="Enolase C-terminal domain-like"/>
    <property type="match status" value="1"/>
</dbReference>
<dbReference type="KEGG" id="csta:CSTAT_08930"/>
<protein>
    <recommendedName>
        <fullName evidence="4 11">Enolase</fullName>
        <ecNumber evidence="3 11">4.2.1.11</ecNumber>
    </recommendedName>
    <alternativeName>
        <fullName evidence="11">2-phospho-D-glycerate hydro-lyase</fullName>
    </alternativeName>
    <alternativeName>
        <fullName evidence="11">2-phosphoglycerate dehydratase</fullName>
    </alternativeName>
</protein>
<dbReference type="GO" id="GO:0000287">
    <property type="term" value="F:magnesium ion binding"/>
    <property type="evidence" value="ECO:0007669"/>
    <property type="project" value="UniProtKB-UniRule"/>
</dbReference>
<evidence type="ECO:0000259" key="16">
    <source>
        <dbReference type="SMART" id="SM01193"/>
    </source>
</evidence>
<dbReference type="RefSeq" id="WP_066795210.1">
    <property type="nucleotide sequence ID" value="NZ_CAJFGC010000240.1"/>
</dbReference>
<evidence type="ECO:0000256" key="3">
    <source>
        <dbReference type="ARBA" id="ARBA00012058"/>
    </source>
</evidence>
<dbReference type="GO" id="GO:0005576">
    <property type="term" value="C:extracellular region"/>
    <property type="evidence" value="ECO:0007669"/>
    <property type="project" value="UniProtKB-SubCell"/>
</dbReference>
<evidence type="ECO:0000256" key="5">
    <source>
        <dbReference type="ARBA" id="ARBA00022490"/>
    </source>
</evidence>
<keyword evidence="8 11" id="KW-0460">Magnesium</keyword>
<dbReference type="PIRSF" id="PIRSF001400">
    <property type="entry name" value="Enolase"/>
    <property type="match status" value="1"/>
</dbReference>
<dbReference type="Gene3D" id="3.30.390.10">
    <property type="entry name" value="Enolase-like, N-terminal domain"/>
    <property type="match status" value="1"/>
</dbReference>
<evidence type="ECO:0000256" key="8">
    <source>
        <dbReference type="ARBA" id="ARBA00022842"/>
    </source>
</evidence>
<feature type="binding site" evidence="13">
    <location>
        <position position="282"/>
    </location>
    <ligand>
        <name>substrate</name>
    </ligand>
</feature>
<keyword evidence="19" id="KW-1185">Reference proteome</keyword>
<reference evidence="17 20" key="3">
    <citation type="submission" date="2020-04" db="EMBL/GenBank/DDBJ databases">
        <authorList>
            <person name="Hitch T.C.A."/>
            <person name="Wylensek D."/>
            <person name="Clavel T."/>
        </authorList>
    </citation>
    <scope>NUCLEOTIDE SEQUENCE [LARGE SCALE GENOMIC DNA]</scope>
    <source>
        <strain evidence="17 20">BL-383-APC-3D</strain>
    </source>
</reference>
<dbReference type="InterPro" id="IPR020811">
    <property type="entry name" value="Enolase_N"/>
</dbReference>
<comment type="caution">
    <text evidence="18">The sequence shown here is derived from an EMBL/GenBank/DDBJ whole genome shotgun (WGS) entry which is preliminary data.</text>
</comment>
<dbReference type="SFLD" id="SFLDF00002">
    <property type="entry name" value="enolase"/>
    <property type="match status" value="1"/>
</dbReference>
<comment type="pathway">
    <text evidence="1 11">Carbohydrate degradation; glycolysis; pyruvate from D-glyceraldehyde 3-phosphate: step 4/5.</text>
</comment>
<dbReference type="GO" id="GO:0006096">
    <property type="term" value="P:glycolytic process"/>
    <property type="evidence" value="ECO:0007669"/>
    <property type="project" value="UniProtKB-UniRule"/>
</dbReference>
<feature type="binding site" evidence="13">
    <location>
        <begin position="361"/>
        <end position="364"/>
    </location>
    <ligand>
        <name>substrate</name>
    </ligand>
</feature>
<dbReference type="PROSITE" id="PS00164">
    <property type="entry name" value="ENOLASE"/>
    <property type="match status" value="1"/>
</dbReference>
<dbReference type="Pfam" id="PF00113">
    <property type="entry name" value="Enolase_C"/>
    <property type="match status" value="1"/>
</dbReference>
<comment type="function">
    <text evidence="11">Catalyzes the reversible conversion of 2-phosphoglycerate (2-PG) into phosphoenolpyruvate (PEP). It is essential for the degradation of carbohydrates via glycolysis.</text>
</comment>
<dbReference type="InterPro" id="IPR029017">
    <property type="entry name" value="Enolase-like_N"/>
</dbReference>
<evidence type="ECO:0000256" key="10">
    <source>
        <dbReference type="ARBA" id="ARBA00023239"/>
    </source>
</evidence>
<feature type="domain" description="Enolase C-terminal TIM barrel" evidence="15">
    <location>
        <begin position="138"/>
        <end position="422"/>
    </location>
</feature>
<feature type="domain" description="Enolase N-terminal" evidence="16">
    <location>
        <begin position="4"/>
        <end position="133"/>
    </location>
</feature>
<accession>A0A0X8VHR8</accession>
<evidence type="ECO:0000256" key="12">
    <source>
        <dbReference type="PIRSR" id="PIRSR001400-1"/>
    </source>
</evidence>
<dbReference type="PRINTS" id="PR00148">
    <property type="entry name" value="ENOLASE"/>
</dbReference>
<dbReference type="InterPro" id="IPR020809">
    <property type="entry name" value="Enolase_CS"/>
</dbReference>
<evidence type="ECO:0000313" key="19">
    <source>
        <dbReference type="Proteomes" id="UP000076947"/>
    </source>
</evidence>
<dbReference type="SFLD" id="SFLDS00001">
    <property type="entry name" value="Enolase"/>
    <property type="match status" value="1"/>
</dbReference>
<dbReference type="NCBIfam" id="TIGR01060">
    <property type="entry name" value="eno"/>
    <property type="match status" value="1"/>
</dbReference>
<feature type="binding site" evidence="11 14">
    <location>
        <position position="241"/>
    </location>
    <ligand>
        <name>Mg(2+)</name>
        <dbReference type="ChEBI" id="CHEBI:18420"/>
    </ligand>
</feature>
<feature type="active site" description="Proton acceptor" evidence="11 12">
    <location>
        <position position="334"/>
    </location>
</feature>
<evidence type="ECO:0000256" key="13">
    <source>
        <dbReference type="PIRSR" id="PIRSR001400-2"/>
    </source>
</evidence>
<keyword evidence="10 11" id="KW-0456">Lyase</keyword>
<evidence type="ECO:0000313" key="20">
    <source>
        <dbReference type="Proteomes" id="UP000544551"/>
    </source>
</evidence>
<keyword evidence="6 11" id="KW-0964">Secreted</keyword>
<evidence type="ECO:0000256" key="2">
    <source>
        <dbReference type="ARBA" id="ARBA00009604"/>
    </source>
</evidence>
<feature type="binding site" evidence="13">
    <location>
        <position position="154"/>
    </location>
    <ligand>
        <name>substrate</name>
    </ligand>
</feature>
<feature type="binding site" evidence="11">
    <location>
        <position position="334"/>
    </location>
    <ligand>
        <name>(2R)-2-phosphoglycerate</name>
        <dbReference type="ChEBI" id="CHEBI:58289"/>
    </ligand>
</feature>
<dbReference type="SFLD" id="SFLDG00178">
    <property type="entry name" value="enolase"/>
    <property type="match status" value="1"/>
</dbReference>
<dbReference type="GO" id="GO:0009986">
    <property type="term" value="C:cell surface"/>
    <property type="evidence" value="ECO:0007669"/>
    <property type="project" value="UniProtKB-SubCell"/>
</dbReference>
<dbReference type="SMART" id="SM01192">
    <property type="entry name" value="Enolase_C"/>
    <property type="match status" value="1"/>
</dbReference>
<keyword evidence="9 11" id="KW-0324">Glycolysis</keyword>
<dbReference type="Gene3D" id="3.20.20.120">
    <property type="entry name" value="Enolase-like C-terminal domain"/>
    <property type="match status" value="1"/>
</dbReference>
<dbReference type="PANTHER" id="PTHR11902:SF1">
    <property type="entry name" value="ENOLASE"/>
    <property type="match status" value="1"/>
</dbReference>
<evidence type="ECO:0000313" key="17">
    <source>
        <dbReference type="EMBL" id="NME89505.1"/>
    </source>
</evidence>
<feature type="binding site" evidence="13">
    <location>
        <position position="385"/>
    </location>
    <ligand>
        <name>substrate</name>
    </ligand>
</feature>
<comment type="catalytic activity">
    <reaction evidence="11">
        <text>(2R)-2-phosphoglycerate = phosphoenolpyruvate + H2O</text>
        <dbReference type="Rhea" id="RHEA:10164"/>
        <dbReference type="ChEBI" id="CHEBI:15377"/>
        <dbReference type="ChEBI" id="CHEBI:58289"/>
        <dbReference type="ChEBI" id="CHEBI:58702"/>
        <dbReference type="EC" id="4.2.1.11"/>
    </reaction>
</comment>
<dbReference type="PANTHER" id="PTHR11902">
    <property type="entry name" value="ENOLASE"/>
    <property type="match status" value="1"/>
</dbReference>
<feature type="binding site" evidence="11">
    <location>
        <position position="363"/>
    </location>
    <ligand>
        <name>(2R)-2-phosphoglycerate</name>
        <dbReference type="ChEBI" id="CHEBI:58289"/>
    </ligand>
</feature>
<feature type="binding site" evidence="11">
    <location>
        <position position="364"/>
    </location>
    <ligand>
        <name>(2R)-2-phosphoglycerate</name>
        <dbReference type="ChEBI" id="CHEBI:58289"/>
    </ligand>
</feature>
<keyword evidence="5 11" id="KW-0963">Cytoplasm</keyword>
<keyword evidence="7 11" id="KW-0479">Metal-binding</keyword>
<dbReference type="SUPFAM" id="SSF54826">
    <property type="entry name" value="Enolase N-terminal domain-like"/>
    <property type="match status" value="1"/>
</dbReference>
<dbReference type="EC" id="4.2.1.11" evidence="3 11"/>
<feature type="binding site" evidence="11">
    <location>
        <position position="385"/>
    </location>
    <ligand>
        <name>(2R)-2-phosphoglycerate</name>
        <dbReference type="ChEBI" id="CHEBI:58289"/>
    </ligand>
</feature>
<dbReference type="GO" id="GO:0000015">
    <property type="term" value="C:phosphopyruvate hydratase complex"/>
    <property type="evidence" value="ECO:0007669"/>
    <property type="project" value="InterPro"/>
</dbReference>
<evidence type="ECO:0000256" key="4">
    <source>
        <dbReference type="ARBA" id="ARBA00017068"/>
    </source>
</evidence>
<feature type="active site" description="Proton donor" evidence="11 12">
    <location>
        <position position="204"/>
    </location>
</feature>
<dbReference type="GeneID" id="78286091"/>
<dbReference type="STRING" id="1705.CA21670_08325"/>
<gene>
    <name evidence="11 18" type="primary">eno</name>
    <name evidence="18" type="ORF">AYJ05_08565</name>
    <name evidence="17" type="ORF">HF853_07465</name>
</gene>
<dbReference type="Proteomes" id="UP000076947">
    <property type="component" value="Unassembled WGS sequence"/>
</dbReference>
<comment type="similarity">
    <text evidence="2 11">Belongs to the enolase family.</text>
</comment>
<evidence type="ECO:0000256" key="1">
    <source>
        <dbReference type="ARBA" id="ARBA00005031"/>
    </source>
</evidence>
<dbReference type="EMBL" id="LSTQ01000004">
    <property type="protein sequence ID" value="OAH31609.1"/>
    <property type="molecule type" value="Genomic_DNA"/>
</dbReference>
<feature type="binding site" evidence="11 14">
    <location>
        <position position="309"/>
    </location>
    <ligand>
        <name>Mg(2+)</name>
        <dbReference type="ChEBI" id="CHEBI:18420"/>
    </ligand>
</feature>
<comment type="cofactor">
    <cofactor evidence="14">
        <name>Mg(2+)</name>
        <dbReference type="ChEBI" id="CHEBI:18420"/>
    </cofactor>
    <text evidence="14">Mg(2+) is required for catalysis and for stabilizing the dimer.</text>
</comment>
<dbReference type="SMART" id="SM01193">
    <property type="entry name" value="Enolase_N"/>
    <property type="match status" value="1"/>
</dbReference>
<evidence type="ECO:0000256" key="9">
    <source>
        <dbReference type="ARBA" id="ARBA00023152"/>
    </source>
</evidence>
<dbReference type="InterPro" id="IPR000941">
    <property type="entry name" value="Enolase"/>
</dbReference>
<sequence>MADILHVFAREIMDSRGNPTVEAEVFLEDGAHGTAGVPSGASTGVHEAHELRDGGDRYQGKGVLKAVENVNEEIADELVGFEADDQRLIDQAMIALDGTENKSRLGANAILGVSIAAAKAAAQSAGLPLYRYIGGPNAHILPVPMMNILNGGAHADSGVDVQEFMIAPIGAETFSEALQVGAEVYHSLKSVIKDKGLSTGLGDEGGFAPSVDSTKAALDLIVEAVEKSGYKLGEDIALALDVASSEFYKDGKYHFEGGEHTAEEMTKVYAELIEQYPIVSIEDPLDEDDWAGYTTLIAEVGDKVQIVGDDLFATNPTRLQRGIDEKAANALLVKVNQIGTLSETFDAVDLAHRNGFRTMMSHRSGETEDTTIADLAVALGCGQIKTGAPARSERVAKYNQLIRIEQELADAAVYAGRSAFPRFQK</sequence>
<reference evidence="19" key="1">
    <citation type="submission" date="2016-02" db="EMBL/GenBank/DDBJ databases">
        <authorList>
            <person name="Kaur G."/>
            <person name="Nair G.R."/>
            <person name="Mayilraj S."/>
        </authorList>
    </citation>
    <scope>NUCLEOTIDE SEQUENCE [LARGE SCALE GENOMIC DNA]</scope>
    <source>
        <strain evidence="19">GA-15</strain>
    </source>
</reference>
<dbReference type="OrthoDB" id="9804716at2"/>
<name>A0A0X8VHR8_9CORY</name>
<evidence type="ECO:0000313" key="18">
    <source>
        <dbReference type="EMBL" id="OAH31609.1"/>
    </source>
</evidence>
<dbReference type="FunFam" id="3.30.390.10:FF:000001">
    <property type="entry name" value="Enolase"/>
    <property type="match status" value="1"/>
</dbReference>
<dbReference type="CDD" id="cd03313">
    <property type="entry name" value="enolase"/>
    <property type="match status" value="1"/>
</dbReference>
<dbReference type="EMBL" id="JABAFZ010000006">
    <property type="protein sequence ID" value="NME89505.1"/>
    <property type="molecule type" value="Genomic_DNA"/>
</dbReference>